<dbReference type="KEGG" id="ccot:CCAX7_54550"/>
<sequence>MMHIPIFRLAEELGLDRSSLLKFIKKSGFQIITLPRTLGSRGQAVSALTNEDAALVRKLRGCGVEHQKEMAPSDLQGYFYAIQIIPEFVSIRVRLGFTSDVSAQLVAVRVSAPTAMLLKLWRCRPAWQAAVIDSITRSGSKMILGEIYEFDSVEEMLLRADAFFTLMPVDPTP</sequence>
<evidence type="ECO:0000313" key="2">
    <source>
        <dbReference type="Proteomes" id="UP000287394"/>
    </source>
</evidence>
<accession>A0A402D5R6</accession>
<dbReference type="OrthoDB" id="7061640at2"/>
<dbReference type="RefSeq" id="WP_125206361.1">
    <property type="nucleotide sequence ID" value="NZ_AP025739.1"/>
</dbReference>
<dbReference type="Proteomes" id="UP000287394">
    <property type="component" value="Chromosome"/>
</dbReference>
<proteinExistence type="predicted"/>
<gene>
    <name evidence="1" type="ORF">CCAX7_54550</name>
</gene>
<keyword evidence="2" id="KW-1185">Reference proteome</keyword>
<protein>
    <submittedName>
        <fullName evidence="1">Uncharacterized protein</fullName>
    </submittedName>
</protein>
<reference evidence="1 2" key="1">
    <citation type="journal article" date="2019" name="Int. J. Syst. Evol. Microbiol.">
        <title>Capsulimonas corticalis gen. nov., sp. nov., an aerobic capsulated bacterium, of a novel bacterial order, Capsulimonadales ord. nov., of the class Armatimonadia of the phylum Armatimonadetes.</title>
        <authorList>
            <person name="Li J."/>
            <person name="Kudo C."/>
            <person name="Tonouchi A."/>
        </authorList>
    </citation>
    <scope>NUCLEOTIDE SEQUENCE [LARGE SCALE GENOMIC DNA]</scope>
    <source>
        <strain evidence="1 2">AX-7</strain>
    </source>
</reference>
<name>A0A402D5R6_9BACT</name>
<evidence type="ECO:0000313" key="1">
    <source>
        <dbReference type="EMBL" id="BDI33404.1"/>
    </source>
</evidence>
<organism evidence="1 2">
    <name type="scientific">Capsulimonas corticalis</name>
    <dbReference type="NCBI Taxonomy" id="2219043"/>
    <lineage>
        <taxon>Bacteria</taxon>
        <taxon>Bacillati</taxon>
        <taxon>Armatimonadota</taxon>
        <taxon>Armatimonadia</taxon>
        <taxon>Capsulimonadales</taxon>
        <taxon>Capsulimonadaceae</taxon>
        <taxon>Capsulimonas</taxon>
    </lineage>
</organism>
<dbReference type="AlphaFoldDB" id="A0A402D5R6"/>
<dbReference type="EMBL" id="AP025739">
    <property type="protein sequence ID" value="BDI33404.1"/>
    <property type="molecule type" value="Genomic_DNA"/>
</dbReference>